<evidence type="ECO:0000313" key="1">
    <source>
        <dbReference type="EMBL" id="KZS07710.1"/>
    </source>
</evidence>
<organism evidence="1 2">
    <name type="scientific">Daphnia magna</name>
    <dbReference type="NCBI Taxonomy" id="35525"/>
    <lineage>
        <taxon>Eukaryota</taxon>
        <taxon>Metazoa</taxon>
        <taxon>Ecdysozoa</taxon>
        <taxon>Arthropoda</taxon>
        <taxon>Crustacea</taxon>
        <taxon>Branchiopoda</taxon>
        <taxon>Diplostraca</taxon>
        <taxon>Cladocera</taxon>
        <taxon>Anomopoda</taxon>
        <taxon>Daphniidae</taxon>
        <taxon>Daphnia</taxon>
    </lineage>
</organism>
<comment type="caution">
    <text evidence="1">The sequence shown here is derived from an EMBL/GenBank/DDBJ whole genome shotgun (WGS) entry which is preliminary data.</text>
</comment>
<evidence type="ECO:0000313" key="2">
    <source>
        <dbReference type="Proteomes" id="UP000076858"/>
    </source>
</evidence>
<sequence length="83" mass="10023">MAERKQQRCWDLHVRLFPFPESNIHSRLQLVKNYSIMWYFATGPLIGCVTYDWQRSRESQIVVYPVTAFKRESAIVWPRLTLY</sequence>
<keyword evidence="2" id="KW-1185">Reference proteome</keyword>
<proteinExistence type="predicted"/>
<dbReference type="Proteomes" id="UP000076858">
    <property type="component" value="Unassembled WGS sequence"/>
</dbReference>
<accession>A0A164QFR1</accession>
<name>A0A164QFR1_9CRUS</name>
<protein>
    <submittedName>
        <fullName evidence="1">Uncharacterized protein</fullName>
    </submittedName>
</protein>
<dbReference type="AlphaFoldDB" id="A0A164QFR1"/>
<dbReference type="EMBL" id="LRGB01002443">
    <property type="protein sequence ID" value="KZS07710.1"/>
    <property type="molecule type" value="Genomic_DNA"/>
</dbReference>
<reference evidence="1 2" key="1">
    <citation type="submission" date="2016-03" db="EMBL/GenBank/DDBJ databases">
        <title>EvidentialGene: Evidence-directed Construction of Genes on Genomes.</title>
        <authorList>
            <person name="Gilbert D.G."/>
            <person name="Choi J.-H."/>
            <person name="Mockaitis K."/>
            <person name="Colbourne J."/>
            <person name="Pfrender M."/>
        </authorList>
    </citation>
    <scope>NUCLEOTIDE SEQUENCE [LARGE SCALE GENOMIC DNA]</scope>
    <source>
        <strain evidence="1 2">Xinb3</strain>
        <tissue evidence="1">Complete organism</tissue>
    </source>
</reference>
<gene>
    <name evidence="1" type="ORF">APZ42_028541</name>
</gene>